<dbReference type="InterPro" id="IPR036318">
    <property type="entry name" value="FAD-bd_PCMH-like_sf"/>
</dbReference>
<name>A0AAV3R707_LITER</name>
<dbReference type="Pfam" id="PF01565">
    <property type="entry name" value="FAD_binding_4"/>
    <property type="match status" value="1"/>
</dbReference>
<dbReference type="AlphaFoldDB" id="A0AAV3R707"/>
<accession>A0AAV3R707</accession>
<evidence type="ECO:0000313" key="4">
    <source>
        <dbReference type="EMBL" id="GAA0171446.1"/>
    </source>
</evidence>
<dbReference type="PROSITE" id="PS51387">
    <property type="entry name" value="FAD_PCMH"/>
    <property type="match status" value="1"/>
</dbReference>
<dbReference type="GO" id="GO:0071949">
    <property type="term" value="F:FAD binding"/>
    <property type="evidence" value="ECO:0007669"/>
    <property type="project" value="InterPro"/>
</dbReference>
<evidence type="ECO:0000256" key="1">
    <source>
        <dbReference type="ARBA" id="ARBA00001974"/>
    </source>
</evidence>
<protein>
    <recommendedName>
        <fullName evidence="3">FAD-binding PCMH-type domain-containing protein</fullName>
    </recommendedName>
</protein>
<sequence>MQQQIAPLNLIILTLTKVICLLPSMPKPILIFIPSSEHHVQAAVICSKELGIHLRVRSGGHDYEGLSYTSELEFESTPLFILLDLGKLRSVSVDVAENSSWVEAGATLGETYYLPWRALS</sequence>
<gene>
    <name evidence="4" type="ORF">LIER_41160</name>
</gene>
<evidence type="ECO:0000259" key="3">
    <source>
        <dbReference type="PROSITE" id="PS51387"/>
    </source>
</evidence>
<dbReference type="SUPFAM" id="SSF56176">
    <property type="entry name" value="FAD-binding/transporter-associated domain-like"/>
    <property type="match status" value="1"/>
</dbReference>
<organism evidence="4 5">
    <name type="scientific">Lithospermum erythrorhizon</name>
    <name type="common">Purple gromwell</name>
    <name type="synonym">Lithospermum officinale var. erythrorhizon</name>
    <dbReference type="NCBI Taxonomy" id="34254"/>
    <lineage>
        <taxon>Eukaryota</taxon>
        <taxon>Viridiplantae</taxon>
        <taxon>Streptophyta</taxon>
        <taxon>Embryophyta</taxon>
        <taxon>Tracheophyta</taxon>
        <taxon>Spermatophyta</taxon>
        <taxon>Magnoliopsida</taxon>
        <taxon>eudicotyledons</taxon>
        <taxon>Gunneridae</taxon>
        <taxon>Pentapetalae</taxon>
        <taxon>asterids</taxon>
        <taxon>lamiids</taxon>
        <taxon>Boraginales</taxon>
        <taxon>Boraginaceae</taxon>
        <taxon>Boraginoideae</taxon>
        <taxon>Lithospermeae</taxon>
        <taxon>Lithospermum</taxon>
    </lineage>
</organism>
<evidence type="ECO:0000256" key="2">
    <source>
        <dbReference type="SAM" id="SignalP"/>
    </source>
</evidence>
<comment type="cofactor">
    <cofactor evidence="1">
        <name>FAD</name>
        <dbReference type="ChEBI" id="CHEBI:57692"/>
    </cofactor>
</comment>
<feature type="domain" description="FAD-binding PCMH-type" evidence="3">
    <location>
        <begin position="24"/>
        <end position="120"/>
    </location>
</feature>
<dbReference type="EMBL" id="BAABME010025077">
    <property type="protein sequence ID" value="GAA0171446.1"/>
    <property type="molecule type" value="Genomic_DNA"/>
</dbReference>
<keyword evidence="2" id="KW-0732">Signal</keyword>
<evidence type="ECO:0000313" key="5">
    <source>
        <dbReference type="Proteomes" id="UP001454036"/>
    </source>
</evidence>
<proteinExistence type="predicted"/>
<dbReference type="InterPro" id="IPR006094">
    <property type="entry name" value="Oxid_FAD_bind_N"/>
</dbReference>
<keyword evidence="5" id="KW-1185">Reference proteome</keyword>
<comment type="caution">
    <text evidence="4">The sequence shown here is derived from an EMBL/GenBank/DDBJ whole genome shotgun (WGS) entry which is preliminary data.</text>
</comment>
<feature type="signal peptide" evidence="2">
    <location>
        <begin position="1"/>
        <end position="20"/>
    </location>
</feature>
<reference evidence="4 5" key="1">
    <citation type="submission" date="2024-01" db="EMBL/GenBank/DDBJ databases">
        <title>The complete chloroplast genome sequence of Lithospermum erythrorhizon: insights into the phylogenetic relationship among Boraginaceae species and the maternal lineages of purple gromwells.</title>
        <authorList>
            <person name="Okada T."/>
            <person name="Watanabe K."/>
        </authorList>
    </citation>
    <scope>NUCLEOTIDE SEQUENCE [LARGE SCALE GENOMIC DNA]</scope>
</reference>
<dbReference type="PANTHER" id="PTHR32448">
    <property type="entry name" value="OS08G0158400 PROTEIN"/>
    <property type="match status" value="1"/>
</dbReference>
<dbReference type="Proteomes" id="UP001454036">
    <property type="component" value="Unassembled WGS sequence"/>
</dbReference>
<dbReference type="InterPro" id="IPR016166">
    <property type="entry name" value="FAD-bd_PCMH"/>
</dbReference>
<dbReference type="Gene3D" id="3.30.43.10">
    <property type="entry name" value="Uridine Diphospho-n-acetylenolpyruvylglucosamine Reductase, domain 2"/>
    <property type="match status" value="1"/>
</dbReference>
<feature type="chain" id="PRO_5043875891" description="FAD-binding PCMH-type domain-containing protein" evidence="2">
    <location>
        <begin position="21"/>
        <end position="120"/>
    </location>
</feature>
<dbReference type="InterPro" id="IPR016167">
    <property type="entry name" value="FAD-bd_PCMH_sub1"/>
</dbReference>